<dbReference type="AlphaFoldDB" id="A0A4Y2HBH6"/>
<reference evidence="1 2" key="1">
    <citation type="journal article" date="2019" name="Sci. Rep.">
        <title>Orb-weaving spider Araneus ventricosus genome elucidates the spidroin gene catalogue.</title>
        <authorList>
            <person name="Kono N."/>
            <person name="Nakamura H."/>
            <person name="Ohtoshi R."/>
            <person name="Moran D.A.P."/>
            <person name="Shinohara A."/>
            <person name="Yoshida Y."/>
            <person name="Fujiwara M."/>
            <person name="Mori M."/>
            <person name="Tomita M."/>
            <person name="Arakawa K."/>
        </authorList>
    </citation>
    <scope>NUCLEOTIDE SEQUENCE [LARGE SCALE GENOMIC DNA]</scope>
</reference>
<keyword evidence="2" id="KW-1185">Reference proteome</keyword>
<organism evidence="1 2">
    <name type="scientific">Araneus ventricosus</name>
    <name type="common">Orbweaver spider</name>
    <name type="synonym">Epeira ventricosa</name>
    <dbReference type="NCBI Taxonomy" id="182803"/>
    <lineage>
        <taxon>Eukaryota</taxon>
        <taxon>Metazoa</taxon>
        <taxon>Ecdysozoa</taxon>
        <taxon>Arthropoda</taxon>
        <taxon>Chelicerata</taxon>
        <taxon>Arachnida</taxon>
        <taxon>Araneae</taxon>
        <taxon>Araneomorphae</taxon>
        <taxon>Entelegynae</taxon>
        <taxon>Araneoidea</taxon>
        <taxon>Araneidae</taxon>
        <taxon>Araneus</taxon>
    </lineage>
</organism>
<dbReference type="Proteomes" id="UP000499080">
    <property type="component" value="Unassembled WGS sequence"/>
</dbReference>
<proteinExistence type="predicted"/>
<accession>A0A4Y2HBH6</accession>
<sequence>MDNVSQANKTNELSKVTVILGGFHLLLTFMGGSSLEEMRCEDGCRFAKSAVVHMSNRHAYARVLRTHSLSQAAIAFVYFKPVSISTSPGIEGNALSAKDWGWTLEQGHYKPVTSTLTPTPNNLLHVIRCWCKRNCSRNCDCTRSGLACTTMCSEYAGESCFNRNIPDSEDECDTKEHVQIKRTSASSKDLLKTKTILMNYNFQPTCLFIRVNFDL</sequence>
<comment type="caution">
    <text evidence="1">The sequence shown here is derived from an EMBL/GenBank/DDBJ whole genome shotgun (WGS) entry which is preliminary data.</text>
</comment>
<name>A0A4Y2HBH6_ARAVE</name>
<dbReference type="EMBL" id="BGPR01001829">
    <property type="protein sequence ID" value="GBM62655.1"/>
    <property type="molecule type" value="Genomic_DNA"/>
</dbReference>
<gene>
    <name evidence="1" type="ORF">AVEN_257259_1</name>
</gene>
<evidence type="ECO:0008006" key="3">
    <source>
        <dbReference type="Google" id="ProtNLM"/>
    </source>
</evidence>
<protein>
    <recommendedName>
        <fullName evidence="3">Tesmin/TSO1-like CXC domain-containing protein</fullName>
    </recommendedName>
</protein>
<evidence type="ECO:0000313" key="1">
    <source>
        <dbReference type="EMBL" id="GBM62655.1"/>
    </source>
</evidence>
<evidence type="ECO:0000313" key="2">
    <source>
        <dbReference type="Proteomes" id="UP000499080"/>
    </source>
</evidence>